<reference evidence="1 2" key="1">
    <citation type="submission" date="2024-03" db="EMBL/GenBank/DDBJ databases">
        <title>Complete Genome Sequence of a Pseudomonas fluorescens Bacteriophage UNO-G1W1 isolated from freshwater ice in Nebraska.</title>
        <authorList>
            <person name="Neville A.J."/>
            <person name="Schulze T.T."/>
            <person name="Davis P.H."/>
        </authorList>
    </citation>
    <scope>NUCLEOTIDE SEQUENCE [LARGE SCALE GENOMIC DNA]</scope>
</reference>
<organism evidence="1 2">
    <name type="scientific">Pseudomonas phage UNO-G1W1</name>
    <dbReference type="NCBI Taxonomy" id="3136609"/>
    <lineage>
        <taxon>Viruses</taxon>
        <taxon>Duplodnaviria</taxon>
        <taxon>Heunggongvirae</taxon>
        <taxon>Uroviricota</taxon>
        <taxon>Caudoviricetes</taxon>
        <taxon>Vandenendeviridae</taxon>
        <taxon>Gorskivirinae</taxon>
        <taxon>Omahavirus</taxon>
        <taxon>Omahavirus UNOG1W1</taxon>
    </lineage>
</organism>
<protein>
    <submittedName>
        <fullName evidence="1">Uncharacterized protein</fullName>
    </submittedName>
</protein>
<evidence type="ECO:0000313" key="1">
    <source>
        <dbReference type="EMBL" id="WYN05090.1"/>
    </source>
</evidence>
<gene>
    <name evidence="1" type="ORF">ISREJYDI_CDS0128</name>
</gene>
<dbReference type="Proteomes" id="UP001447006">
    <property type="component" value="Segment"/>
</dbReference>
<accession>A0AAX4MW85</accession>
<keyword evidence="2" id="KW-1185">Reference proteome</keyword>
<evidence type="ECO:0000313" key="2">
    <source>
        <dbReference type="Proteomes" id="UP001447006"/>
    </source>
</evidence>
<dbReference type="EMBL" id="PP551948">
    <property type="protein sequence ID" value="WYN05090.1"/>
    <property type="molecule type" value="Genomic_DNA"/>
</dbReference>
<proteinExistence type="predicted"/>
<sequence>MRNARSVQSRYPPLRGMSVGDKRPLMLGVDEQILVMLVCPGTN</sequence>
<name>A0AAX4MW85_9CAUD</name>